<comment type="similarity">
    <text evidence="2 11">Belongs to the ING family.</text>
</comment>
<dbReference type="GeneID" id="14494168"/>
<comment type="subunit">
    <text evidence="11">Component of an histone acetyltransferase complex. Interacts with H3K4me3 and to a lesser extent with H3K4me2.</text>
</comment>
<dbReference type="STRING" id="1071380.I2GY17"/>
<evidence type="ECO:0000256" key="8">
    <source>
        <dbReference type="PIRSR" id="PIRSR628651-50"/>
    </source>
</evidence>
<feature type="binding site" evidence="9">
    <location>
        <position position="359"/>
    </location>
    <ligand>
        <name>Zn(2+)</name>
        <dbReference type="ChEBI" id="CHEBI:29105"/>
        <label>1</label>
    </ligand>
</feature>
<evidence type="ECO:0000256" key="4">
    <source>
        <dbReference type="ARBA" id="ARBA00022771"/>
    </source>
</evidence>
<evidence type="ECO:0000256" key="6">
    <source>
        <dbReference type="ARBA" id="ARBA00022853"/>
    </source>
</evidence>
<feature type="compositionally biased region" description="Low complexity" evidence="12">
    <location>
        <begin position="174"/>
        <end position="200"/>
    </location>
</feature>
<reference evidence="14 15" key="1">
    <citation type="journal article" date="2011" name="Proc. Natl. Acad. Sci. U.S.A.">
        <title>Evolutionary erosion of yeast sex chromosomes by mating-type switching accidents.</title>
        <authorList>
            <person name="Gordon J.L."/>
            <person name="Armisen D."/>
            <person name="Proux-Wera E."/>
            <person name="Oheigeartaigh S.S."/>
            <person name="Byrne K.P."/>
            <person name="Wolfe K.H."/>
        </authorList>
    </citation>
    <scope>NUCLEOTIDE SEQUENCE [LARGE SCALE GENOMIC DNA]</scope>
    <source>
        <strain evidence="15">ATCC 34711 / CBS 6284 / DSM 70876 / NBRC 10599 / NRRL Y-10934 / UCD 77-7</strain>
    </source>
</reference>
<dbReference type="EMBL" id="HE806317">
    <property type="protein sequence ID" value="CCH59019.1"/>
    <property type="molecule type" value="Genomic_DNA"/>
</dbReference>
<feature type="site" description="Histone H3K4me3 binding" evidence="8">
    <location>
        <position position="354"/>
    </location>
</feature>
<feature type="binding site" evidence="9">
    <location>
        <position position="334"/>
    </location>
    <ligand>
        <name>Zn(2+)</name>
        <dbReference type="ChEBI" id="CHEBI:29105"/>
        <label>1</label>
    </ligand>
</feature>
<feature type="compositionally biased region" description="Low complexity" evidence="12">
    <location>
        <begin position="213"/>
        <end position="266"/>
    </location>
</feature>
<comment type="function">
    <text evidence="11">Component of an histone acetyltransferase complex.</text>
</comment>
<comment type="subcellular location">
    <subcellularLocation>
        <location evidence="1 11">Nucleus</location>
    </subcellularLocation>
</comment>
<keyword evidence="4 10" id="KW-0863">Zinc-finger</keyword>
<feature type="site" description="Histone H3K4me3 binding" evidence="8">
    <location>
        <position position="331"/>
    </location>
</feature>
<keyword evidence="3 9" id="KW-0479">Metal-binding</keyword>
<feature type="binding site" evidence="9">
    <location>
        <position position="375"/>
    </location>
    <ligand>
        <name>Zn(2+)</name>
        <dbReference type="ChEBI" id="CHEBI:29105"/>
        <label>2</label>
    </ligand>
</feature>
<evidence type="ECO:0000259" key="13">
    <source>
        <dbReference type="PROSITE" id="PS50016"/>
    </source>
</evidence>
<dbReference type="InterPro" id="IPR019786">
    <property type="entry name" value="Zinc_finger_PHD-type_CS"/>
</dbReference>
<evidence type="ECO:0000313" key="15">
    <source>
        <dbReference type="Proteomes" id="UP000002866"/>
    </source>
</evidence>
<dbReference type="GO" id="GO:0061186">
    <property type="term" value="P:negative regulation of silent mating-type cassette heterochromatin formation"/>
    <property type="evidence" value="ECO:0007669"/>
    <property type="project" value="EnsemblFungi"/>
</dbReference>
<dbReference type="PANTHER" id="PTHR10333">
    <property type="entry name" value="INHIBITOR OF GROWTH PROTEIN"/>
    <property type="match status" value="1"/>
</dbReference>
<dbReference type="InterPro" id="IPR024610">
    <property type="entry name" value="ING_N_histone-binding"/>
</dbReference>
<dbReference type="PROSITE" id="PS01359">
    <property type="entry name" value="ZF_PHD_1"/>
    <property type="match status" value="1"/>
</dbReference>
<feature type="binding site" evidence="9">
    <location>
        <position position="372"/>
    </location>
    <ligand>
        <name>Zn(2+)</name>
        <dbReference type="ChEBI" id="CHEBI:29105"/>
        <label>2</label>
    </ligand>
</feature>
<evidence type="ECO:0000256" key="2">
    <source>
        <dbReference type="ARBA" id="ARBA00010210"/>
    </source>
</evidence>
<dbReference type="InterPro" id="IPR011011">
    <property type="entry name" value="Znf_FYVE_PHD"/>
</dbReference>
<keyword evidence="5 9" id="KW-0862">Zinc</keyword>
<accession>I2GY17</accession>
<keyword evidence="6 11" id="KW-0156">Chromatin regulator</keyword>
<dbReference type="FunCoup" id="I2GY17">
    <property type="interactions" value="340"/>
</dbReference>
<evidence type="ECO:0000256" key="12">
    <source>
        <dbReference type="SAM" id="MobiDB-lite"/>
    </source>
</evidence>
<dbReference type="Gene3D" id="3.30.40.10">
    <property type="entry name" value="Zinc/RING finger domain, C3HC4 (zinc finger)"/>
    <property type="match status" value="1"/>
</dbReference>
<feature type="binding site" evidence="9">
    <location>
        <position position="345"/>
    </location>
    <ligand>
        <name>Zn(2+)</name>
        <dbReference type="ChEBI" id="CHEBI:29105"/>
        <label>2</label>
    </ligand>
</feature>
<dbReference type="GO" id="GO:0008270">
    <property type="term" value="F:zinc ion binding"/>
    <property type="evidence" value="ECO:0007669"/>
    <property type="project" value="UniProtKB-KW"/>
</dbReference>
<dbReference type="GO" id="GO:0034605">
    <property type="term" value="P:cellular response to heat"/>
    <property type="evidence" value="ECO:0007669"/>
    <property type="project" value="EnsemblFungi"/>
</dbReference>
<feature type="binding site" evidence="9">
    <location>
        <position position="356"/>
    </location>
    <ligand>
        <name>Zn(2+)</name>
        <dbReference type="ChEBI" id="CHEBI:29105"/>
        <label>1</label>
    </ligand>
</feature>
<evidence type="ECO:0000256" key="5">
    <source>
        <dbReference type="ARBA" id="ARBA00022833"/>
    </source>
</evidence>
<keyword evidence="15" id="KW-1185">Reference proteome</keyword>
<dbReference type="Pfam" id="PF12998">
    <property type="entry name" value="ING"/>
    <property type="match status" value="1"/>
</dbReference>
<keyword evidence="7 11" id="KW-0539">Nucleus</keyword>
<dbReference type="InterPro" id="IPR013083">
    <property type="entry name" value="Znf_RING/FYVE/PHD"/>
</dbReference>
<dbReference type="HOGENOM" id="CLU_031900_2_1_1"/>
<feature type="binding site" evidence="9">
    <location>
        <position position="332"/>
    </location>
    <ligand>
        <name>Zn(2+)</name>
        <dbReference type="ChEBI" id="CHEBI:29105"/>
        <label>1</label>
    </ligand>
</feature>
<gene>
    <name evidence="14" type="primary">TBLA0B01760</name>
    <name evidence="14" type="ORF">TBLA_0B01760</name>
</gene>
<feature type="domain" description="PHD-type" evidence="13">
    <location>
        <begin position="329"/>
        <end position="378"/>
    </location>
</feature>
<sequence>MSGPANMYPGLNDIHDTLEEIPVETSRYLTLLHEIEAKCINNLPILYEIIDKLTNPDLSSESNGDIELLIQNNRLLEDNMGSLEEKMHVSAILARTLERLIERLELGYEVAIKNDEIPWEVRNGPGDTEHPSMHLHHELIAKALSGSGPATATQGAETRGREHHTTTTTGGGANTNANATTSNTANADAATSSSNTSTSAPGRRATKRRKVRATNSGPGTNTTTNANSNLNTSTTANSNANGATTTAAANSGANTNATTGTNPNLNSVSLDPNTQMTVQNMGTVNTPLGTTPLANTTTTTATTTTATTTTSNSTTTATEHPRVNEYGEPLYCYCQQVAYGEMVGCDGANCALEWFHLPCIGLDTLPRGKWYCHDCQQRRRKKH</sequence>
<dbReference type="Proteomes" id="UP000002866">
    <property type="component" value="Chromosome 2"/>
</dbReference>
<comment type="domain">
    <text evidence="11">The PHD-type zinc finger mediates the binding to H3K4me3.</text>
</comment>
<dbReference type="PANTHER" id="PTHR10333:SF42">
    <property type="entry name" value="INHIBITOR OF GROWTH PROTEIN 5"/>
    <property type="match status" value="1"/>
</dbReference>
<protein>
    <recommendedName>
        <fullName evidence="11">Chromatin modification-related protein</fullName>
    </recommendedName>
</protein>
<dbReference type="GO" id="GO:0140002">
    <property type="term" value="F:histone H3K4me3 reader activity"/>
    <property type="evidence" value="ECO:0007669"/>
    <property type="project" value="EnsemblFungi"/>
</dbReference>
<dbReference type="SUPFAM" id="SSF57903">
    <property type="entry name" value="FYVE/PHD zinc finger"/>
    <property type="match status" value="1"/>
</dbReference>
<feature type="site" description="Histone H3K4me3 binding" evidence="8">
    <location>
        <position position="342"/>
    </location>
</feature>
<feature type="site" description="Histone H3K4me3 binding" evidence="8">
    <location>
        <position position="346"/>
    </location>
</feature>
<dbReference type="InterPro" id="IPR019787">
    <property type="entry name" value="Znf_PHD-finger"/>
</dbReference>
<dbReference type="GO" id="GO:0061188">
    <property type="term" value="P:negative regulation of rDNA heterochromatin formation"/>
    <property type="evidence" value="ECO:0007669"/>
    <property type="project" value="EnsemblFungi"/>
</dbReference>
<dbReference type="SMART" id="SM01408">
    <property type="entry name" value="ING"/>
    <property type="match status" value="1"/>
</dbReference>
<dbReference type="FunFam" id="3.30.40.10:FF:000016">
    <property type="entry name" value="Inhibitor of growth protein"/>
    <property type="match status" value="1"/>
</dbReference>
<dbReference type="InterPro" id="IPR001965">
    <property type="entry name" value="Znf_PHD"/>
</dbReference>
<dbReference type="GO" id="GO:0070210">
    <property type="term" value="C:Rpd3L-Expanded complex"/>
    <property type="evidence" value="ECO:0007669"/>
    <property type="project" value="TreeGrafter"/>
</dbReference>
<evidence type="ECO:0000313" key="14">
    <source>
        <dbReference type="EMBL" id="CCH59019.1"/>
    </source>
</evidence>
<dbReference type="KEGG" id="tbl:TBLA_0B01760"/>
<evidence type="ECO:0000256" key="11">
    <source>
        <dbReference type="RuleBase" id="RU361213"/>
    </source>
</evidence>
<name>I2GY17_HENB6</name>
<dbReference type="eggNOG" id="KOG1973">
    <property type="taxonomic scope" value="Eukaryota"/>
</dbReference>
<dbReference type="RefSeq" id="XP_004178538.1">
    <property type="nucleotide sequence ID" value="XM_004178490.1"/>
</dbReference>
<organism evidence="14 15">
    <name type="scientific">Henningerozyma blattae (strain ATCC 34711 / CBS 6284 / DSM 70876 / NBRC 10599 / NRRL Y-10934 / UCD 77-7)</name>
    <name type="common">Yeast</name>
    <name type="synonym">Tetrapisispora blattae</name>
    <dbReference type="NCBI Taxonomy" id="1071380"/>
    <lineage>
        <taxon>Eukaryota</taxon>
        <taxon>Fungi</taxon>
        <taxon>Dikarya</taxon>
        <taxon>Ascomycota</taxon>
        <taxon>Saccharomycotina</taxon>
        <taxon>Saccharomycetes</taxon>
        <taxon>Saccharomycetales</taxon>
        <taxon>Saccharomycetaceae</taxon>
        <taxon>Henningerozyma</taxon>
    </lineage>
</organism>
<dbReference type="CDD" id="cd15505">
    <property type="entry name" value="PHD_ING"/>
    <property type="match status" value="1"/>
</dbReference>
<dbReference type="GO" id="GO:0045944">
    <property type="term" value="P:positive regulation of transcription by RNA polymerase II"/>
    <property type="evidence" value="ECO:0007669"/>
    <property type="project" value="EnsemblFungi"/>
</dbReference>
<dbReference type="InterPro" id="IPR028651">
    <property type="entry name" value="ING_fam"/>
</dbReference>
<feature type="region of interest" description="Disordered" evidence="12">
    <location>
        <begin position="146"/>
        <end position="271"/>
    </location>
</feature>
<evidence type="ECO:0000256" key="1">
    <source>
        <dbReference type="ARBA" id="ARBA00004123"/>
    </source>
</evidence>
<evidence type="ECO:0000256" key="9">
    <source>
        <dbReference type="PIRSR" id="PIRSR628651-51"/>
    </source>
</evidence>
<dbReference type="GO" id="GO:0033698">
    <property type="term" value="C:Rpd3L complex"/>
    <property type="evidence" value="ECO:0007669"/>
    <property type="project" value="EnsemblFungi"/>
</dbReference>
<dbReference type="SMART" id="SM00249">
    <property type="entry name" value="PHD"/>
    <property type="match status" value="1"/>
</dbReference>
<evidence type="ECO:0000256" key="7">
    <source>
        <dbReference type="ARBA" id="ARBA00023242"/>
    </source>
</evidence>
<dbReference type="OMA" id="HEIDAKC"/>
<dbReference type="OrthoDB" id="5411773at2759"/>
<dbReference type="GO" id="GO:0016479">
    <property type="term" value="P:negative regulation of transcription by RNA polymerase I"/>
    <property type="evidence" value="ECO:0007669"/>
    <property type="project" value="EnsemblFungi"/>
</dbReference>
<evidence type="ECO:0000256" key="3">
    <source>
        <dbReference type="ARBA" id="ARBA00022723"/>
    </source>
</evidence>
<dbReference type="InParanoid" id="I2GY17"/>
<dbReference type="PROSITE" id="PS50016">
    <property type="entry name" value="ZF_PHD_2"/>
    <property type="match status" value="1"/>
</dbReference>
<evidence type="ECO:0000256" key="10">
    <source>
        <dbReference type="PROSITE-ProRule" id="PRU00146"/>
    </source>
</evidence>
<feature type="binding site" evidence="9">
    <location>
        <position position="350"/>
    </location>
    <ligand>
        <name>Zn(2+)</name>
        <dbReference type="ChEBI" id="CHEBI:29105"/>
        <label>2</label>
    </ligand>
</feature>
<proteinExistence type="inferred from homology"/>
<dbReference type="AlphaFoldDB" id="I2GY17"/>
<dbReference type="GO" id="GO:2000219">
    <property type="term" value="P:positive regulation of invasive growth in response to glucose limitation"/>
    <property type="evidence" value="ECO:0007669"/>
    <property type="project" value="EnsemblFungi"/>
</dbReference>